<dbReference type="Pfam" id="PF07221">
    <property type="entry name" value="GlcNAc_2-epim"/>
    <property type="match status" value="1"/>
</dbReference>
<evidence type="ECO:0000256" key="2">
    <source>
        <dbReference type="ARBA" id="ARBA00023235"/>
    </source>
</evidence>
<accession>A0ABT8D4J3</accession>
<keyword evidence="2" id="KW-0413">Isomerase</keyword>
<dbReference type="InterPro" id="IPR012341">
    <property type="entry name" value="6hp_glycosidase-like_sf"/>
</dbReference>
<keyword evidence="4" id="KW-1185">Reference proteome</keyword>
<comment type="caution">
    <text evidence="3">The sequence shown here is derived from an EMBL/GenBank/DDBJ whole genome shotgun (WGS) entry which is preliminary data.</text>
</comment>
<dbReference type="Gene3D" id="1.50.10.10">
    <property type="match status" value="1"/>
</dbReference>
<reference evidence="4" key="1">
    <citation type="journal article" date="2019" name="Int. J. Syst. Evol. Microbiol.">
        <title>The Global Catalogue of Microorganisms (GCM) 10K type strain sequencing project: providing services to taxonomists for standard genome sequencing and annotation.</title>
        <authorList>
            <consortium name="The Broad Institute Genomics Platform"/>
            <consortium name="The Broad Institute Genome Sequencing Center for Infectious Disease"/>
            <person name="Wu L."/>
            <person name="Ma J."/>
        </authorList>
    </citation>
    <scope>NUCLEOTIDE SEQUENCE [LARGE SCALE GENOMIC DNA]</scope>
    <source>
        <strain evidence="4">CECT 8482</strain>
    </source>
</reference>
<evidence type="ECO:0000256" key="1">
    <source>
        <dbReference type="ARBA" id="ARBA00008558"/>
    </source>
</evidence>
<name>A0ABT8D4J3_9RHOB</name>
<comment type="similarity">
    <text evidence="1">Belongs to the N-acylglucosamine 2-epimerase family.</text>
</comment>
<dbReference type="Proteomes" id="UP001243846">
    <property type="component" value="Unassembled WGS sequence"/>
</dbReference>
<protein>
    <submittedName>
        <fullName evidence="3">AGE family epimerase/isomerase</fullName>
    </submittedName>
</protein>
<dbReference type="InterPro" id="IPR010819">
    <property type="entry name" value="AGE/CE"/>
</dbReference>
<proteinExistence type="inferred from homology"/>
<sequence length="361" mass="39121">MRFRHDWLPQWLARVGDPVGGGVFDALDAQGRPDPLADKTVLTQARMLFTLAHLAMLTEDNATLVQAAARQYGVLARYRKGNGLYCRALTHAGQPTGRVADGLARSYDQSFVLLALATWARLSPSAVLDREIADCLAAIDRHLTDPATGLLIEDDGVSDPAAPDAPLRSQNPHMHLYEAYLQAHEMACGETGIDWLARAADLRALALRHFFDAQSGSIREWVAPDLSQAPGDAGLRREPGHQYEWAWLLNREADFSGDGRLRGIAAKLCAFADRHGIATDGPLAGAALDAITPAGAVLENNLLLWPQTEAIKAFAIRHSAGEAAMARARRRFSSSCANAGSRAGFGATSLRRTPRFFGPRR</sequence>
<dbReference type="EMBL" id="JAUFRC010000001">
    <property type="protein sequence ID" value="MDN3711311.1"/>
    <property type="molecule type" value="Genomic_DNA"/>
</dbReference>
<dbReference type="PANTHER" id="PTHR15108">
    <property type="entry name" value="N-ACYLGLUCOSAMINE-2-EPIMERASE"/>
    <property type="match status" value="1"/>
</dbReference>
<evidence type="ECO:0000313" key="4">
    <source>
        <dbReference type="Proteomes" id="UP001243846"/>
    </source>
</evidence>
<organism evidence="3 4">
    <name type="scientific">Paracoccus cavernae</name>
    <dbReference type="NCBI Taxonomy" id="1571207"/>
    <lineage>
        <taxon>Bacteria</taxon>
        <taxon>Pseudomonadati</taxon>
        <taxon>Pseudomonadota</taxon>
        <taxon>Alphaproteobacteria</taxon>
        <taxon>Rhodobacterales</taxon>
        <taxon>Paracoccaceae</taxon>
        <taxon>Paracoccus</taxon>
    </lineage>
</organism>
<evidence type="ECO:0000313" key="3">
    <source>
        <dbReference type="EMBL" id="MDN3711311.1"/>
    </source>
</evidence>
<dbReference type="SUPFAM" id="SSF48208">
    <property type="entry name" value="Six-hairpin glycosidases"/>
    <property type="match status" value="1"/>
</dbReference>
<dbReference type="InterPro" id="IPR008928">
    <property type="entry name" value="6-hairpin_glycosidase_sf"/>
</dbReference>
<gene>
    <name evidence="3" type="ORF">QWZ10_04720</name>
</gene>